<evidence type="ECO:0000256" key="9">
    <source>
        <dbReference type="SAM" id="Phobius"/>
    </source>
</evidence>
<dbReference type="AlphaFoldDB" id="A0A7Y8CM31"/>
<feature type="domain" description="GGDEF" evidence="10">
    <location>
        <begin position="390"/>
        <end position="520"/>
    </location>
</feature>
<dbReference type="SUPFAM" id="SSF55073">
    <property type="entry name" value="Nucleotide cyclase"/>
    <property type="match status" value="1"/>
</dbReference>
<dbReference type="GO" id="GO:1902201">
    <property type="term" value="P:negative regulation of bacterial-type flagellum-dependent cell motility"/>
    <property type="evidence" value="ECO:0007669"/>
    <property type="project" value="TreeGrafter"/>
</dbReference>
<gene>
    <name evidence="11" type="ORF">HX876_25765</name>
</gene>
<evidence type="ECO:0000256" key="7">
    <source>
        <dbReference type="ARBA" id="ARBA00022989"/>
    </source>
</evidence>
<dbReference type="EC" id="2.7.7.65" evidence="4"/>
<dbReference type="GO" id="GO:0043709">
    <property type="term" value="P:cell adhesion involved in single-species biofilm formation"/>
    <property type="evidence" value="ECO:0007669"/>
    <property type="project" value="TreeGrafter"/>
</dbReference>
<dbReference type="GO" id="GO:0052621">
    <property type="term" value="F:diguanylate cyclase activity"/>
    <property type="evidence" value="ECO:0007669"/>
    <property type="project" value="UniProtKB-EC"/>
</dbReference>
<comment type="cofactor">
    <cofactor evidence="1">
        <name>Mg(2+)</name>
        <dbReference type="ChEBI" id="CHEBI:18420"/>
    </cofactor>
</comment>
<dbReference type="CDD" id="cd18773">
    <property type="entry name" value="PDC1_HK_sensor"/>
    <property type="match status" value="1"/>
</dbReference>
<dbReference type="InterPro" id="IPR050469">
    <property type="entry name" value="Diguanylate_Cyclase"/>
</dbReference>
<dbReference type="Pfam" id="PF00990">
    <property type="entry name" value="GGDEF"/>
    <property type="match status" value="1"/>
</dbReference>
<dbReference type="InterPro" id="IPR000160">
    <property type="entry name" value="GGDEF_dom"/>
</dbReference>
<keyword evidence="8 9" id="KW-0472">Membrane</keyword>
<proteinExistence type="predicted"/>
<evidence type="ECO:0000259" key="10">
    <source>
        <dbReference type="PROSITE" id="PS50887"/>
    </source>
</evidence>
<dbReference type="Gene3D" id="3.30.450.20">
    <property type="entry name" value="PAS domain"/>
    <property type="match status" value="1"/>
</dbReference>
<keyword evidence="7 9" id="KW-1133">Transmembrane helix</keyword>
<keyword evidence="5" id="KW-1003">Cell membrane</keyword>
<evidence type="ECO:0000313" key="11">
    <source>
        <dbReference type="EMBL" id="NWC35781.1"/>
    </source>
</evidence>
<dbReference type="NCBIfam" id="TIGR00254">
    <property type="entry name" value="GGDEF"/>
    <property type="match status" value="1"/>
</dbReference>
<sequence length="524" mass="56522">MPTRPAPKLTLRSLILLFTLSAAVATLTNSLWVTYKVQKQELINSALEIDNAFAVRVATGVEQVLSADLSKLAYGAHFIAGGFADQQRINGQIDQLLAQDHSFSSVIVANAAGIVVASAPANLGVVGQPLRDKTPLEQRTPIISNSFKSIAGNLVVFISQPVIGAKGEYLGLIGGAVRLDQQNELRDLIAPNIRHDGAFVYLVDKARRVLYHPQDPNIGSIVGQDPIVDAALRSDGNGSMQASDASGIEMLAGFANVQSSGWGVISQQPLQRTQDSLDRLMLKVGLGIAPMALIGLLLIWWSGAYISRPLSRLATYAKNLDALESVPLIRAVPARFVEVWRIRHALLLSASLLQDKLVRLNKQAQSDLLTGLANRRAMQDTLEVWQQAGKSFALIYLDIDHFKRVNDTYGHAAGDQTLQALAELMRANSRANDLPCRVGGEEFCLLLPGTSLTIAAEVAERLRSSIENTEIATVGHITVSAGVALSTPGQQAVSEVFETADKLLYEAKQSGRNRVMVERAADMA</sequence>
<evidence type="ECO:0000256" key="6">
    <source>
        <dbReference type="ARBA" id="ARBA00022692"/>
    </source>
</evidence>
<dbReference type="FunFam" id="3.30.70.270:FF:000001">
    <property type="entry name" value="Diguanylate cyclase domain protein"/>
    <property type="match status" value="1"/>
</dbReference>
<dbReference type="CDD" id="cd18774">
    <property type="entry name" value="PDC2_HK_sensor"/>
    <property type="match status" value="1"/>
</dbReference>
<feature type="transmembrane region" description="Helical" evidence="9">
    <location>
        <begin position="280"/>
        <end position="301"/>
    </location>
</feature>
<evidence type="ECO:0000256" key="1">
    <source>
        <dbReference type="ARBA" id="ARBA00001946"/>
    </source>
</evidence>
<dbReference type="InterPro" id="IPR029151">
    <property type="entry name" value="Sensor-like_sf"/>
</dbReference>
<keyword evidence="6 9" id="KW-0812">Transmembrane</keyword>
<dbReference type="SMART" id="SM00267">
    <property type="entry name" value="GGDEF"/>
    <property type="match status" value="1"/>
</dbReference>
<dbReference type="Gene3D" id="3.30.70.270">
    <property type="match status" value="1"/>
</dbReference>
<dbReference type="InterPro" id="IPR029787">
    <property type="entry name" value="Nucleotide_cyclase"/>
</dbReference>
<dbReference type="InterPro" id="IPR033479">
    <property type="entry name" value="dCache_1"/>
</dbReference>
<evidence type="ECO:0000256" key="5">
    <source>
        <dbReference type="ARBA" id="ARBA00022475"/>
    </source>
</evidence>
<dbReference type="CDD" id="cd01949">
    <property type="entry name" value="GGDEF"/>
    <property type="match status" value="1"/>
</dbReference>
<evidence type="ECO:0000256" key="3">
    <source>
        <dbReference type="ARBA" id="ARBA00004651"/>
    </source>
</evidence>
<organism evidence="11 12">
    <name type="scientific">Pseudomonas gingeri</name>
    <dbReference type="NCBI Taxonomy" id="117681"/>
    <lineage>
        <taxon>Bacteria</taxon>
        <taxon>Pseudomonadati</taxon>
        <taxon>Pseudomonadota</taxon>
        <taxon>Gammaproteobacteria</taxon>
        <taxon>Pseudomonadales</taxon>
        <taxon>Pseudomonadaceae</taxon>
        <taxon>Pseudomonas</taxon>
    </lineage>
</organism>
<name>A0A7Y8CM31_9PSED</name>
<accession>A0A7Y8CM31</accession>
<dbReference type="Pfam" id="PF02743">
    <property type="entry name" value="dCache_1"/>
    <property type="match status" value="1"/>
</dbReference>
<dbReference type="PROSITE" id="PS50887">
    <property type="entry name" value="GGDEF"/>
    <property type="match status" value="1"/>
</dbReference>
<dbReference type="PANTHER" id="PTHR45138">
    <property type="entry name" value="REGULATORY COMPONENTS OF SENSORY TRANSDUCTION SYSTEM"/>
    <property type="match status" value="1"/>
</dbReference>
<evidence type="ECO:0000256" key="2">
    <source>
        <dbReference type="ARBA" id="ARBA00004533"/>
    </source>
</evidence>
<dbReference type="EMBL" id="JACAQD010000035">
    <property type="protein sequence ID" value="NWC35781.1"/>
    <property type="molecule type" value="Genomic_DNA"/>
</dbReference>
<evidence type="ECO:0000256" key="8">
    <source>
        <dbReference type="ARBA" id="ARBA00023136"/>
    </source>
</evidence>
<dbReference type="RefSeq" id="WP_177063146.1">
    <property type="nucleotide sequence ID" value="NZ_JACAPS010000055.1"/>
</dbReference>
<comment type="caution">
    <text evidence="11">The sequence shown here is derived from an EMBL/GenBank/DDBJ whole genome shotgun (WGS) entry which is preliminary data.</text>
</comment>
<dbReference type="PANTHER" id="PTHR45138:SF24">
    <property type="entry name" value="DIGUANYLATE CYCLASE DGCC-RELATED"/>
    <property type="match status" value="1"/>
</dbReference>
<dbReference type="GO" id="GO:0005886">
    <property type="term" value="C:plasma membrane"/>
    <property type="evidence" value="ECO:0007669"/>
    <property type="project" value="UniProtKB-SubCell"/>
</dbReference>
<protein>
    <recommendedName>
        <fullName evidence="4">diguanylate cyclase</fullName>
        <ecNumber evidence="4">2.7.7.65</ecNumber>
    </recommendedName>
</protein>
<comment type="subcellular location">
    <subcellularLocation>
        <location evidence="2">Cell inner membrane</location>
    </subcellularLocation>
    <subcellularLocation>
        <location evidence="3">Cell membrane</location>
        <topology evidence="3">Multi-pass membrane protein</topology>
    </subcellularLocation>
</comment>
<dbReference type="Proteomes" id="UP000520592">
    <property type="component" value="Unassembled WGS sequence"/>
</dbReference>
<dbReference type="InterPro" id="IPR043128">
    <property type="entry name" value="Rev_trsase/Diguanyl_cyclase"/>
</dbReference>
<evidence type="ECO:0000256" key="4">
    <source>
        <dbReference type="ARBA" id="ARBA00012528"/>
    </source>
</evidence>
<reference evidence="11 12" key="1">
    <citation type="submission" date="2020-04" db="EMBL/GenBank/DDBJ databases">
        <title>Molecular characterization of pseudomonads from Agaricus bisporus reveal novel blotch 2 pathogens in Western Europe.</title>
        <authorList>
            <person name="Taparia T."/>
            <person name="Krijger M."/>
            <person name="Haynes E."/>
            <person name="Elpinstone J.G."/>
            <person name="Noble R."/>
            <person name="Van Der Wolf J."/>
        </authorList>
    </citation>
    <scope>NUCLEOTIDE SEQUENCE [LARGE SCALE GENOMIC DNA]</scope>
    <source>
        <strain evidence="11 12">IPO3737</strain>
    </source>
</reference>
<dbReference type="SUPFAM" id="SSF103190">
    <property type="entry name" value="Sensory domain-like"/>
    <property type="match status" value="1"/>
</dbReference>
<evidence type="ECO:0000313" key="12">
    <source>
        <dbReference type="Proteomes" id="UP000520592"/>
    </source>
</evidence>